<evidence type="ECO:0000313" key="1">
    <source>
        <dbReference type="EMBL" id="CCJ34157.1"/>
    </source>
</evidence>
<evidence type="ECO:0000313" key="2">
    <source>
        <dbReference type="Proteomes" id="UP000007652"/>
    </source>
</evidence>
<gene>
    <name evidence="1" type="ORF">CAAU_2073</name>
</gene>
<organism evidence="1 2">
    <name type="scientific">Caloramator australicus RC3</name>
    <dbReference type="NCBI Taxonomy" id="857293"/>
    <lineage>
        <taxon>Bacteria</taxon>
        <taxon>Bacillati</taxon>
        <taxon>Bacillota</taxon>
        <taxon>Clostridia</taxon>
        <taxon>Eubacteriales</taxon>
        <taxon>Clostridiaceae</taxon>
        <taxon>Caloramator</taxon>
    </lineage>
</organism>
<dbReference type="AlphaFoldDB" id="I7J5Z8"/>
<dbReference type="Proteomes" id="UP000007652">
    <property type="component" value="Unassembled WGS sequence"/>
</dbReference>
<proteinExistence type="predicted"/>
<sequence>MNRGKEVKIINFKWLRFKKKLKNFFSFFVPLKNCDKAKQKNSQRIHKVI</sequence>
<name>I7J5Z8_9CLOT</name>
<keyword evidence="2" id="KW-1185">Reference proteome</keyword>
<dbReference type="EMBL" id="CAKP01000110">
    <property type="protein sequence ID" value="CCJ34157.1"/>
    <property type="molecule type" value="Genomic_DNA"/>
</dbReference>
<comment type="caution">
    <text evidence="1">The sequence shown here is derived from an EMBL/GenBank/DDBJ whole genome shotgun (WGS) entry which is preliminary data.</text>
</comment>
<accession>I7J5Z8</accession>
<dbReference type="STRING" id="857293.CAAU_2073"/>
<protein>
    <submittedName>
        <fullName evidence="1">Uncharacterized protein</fullName>
    </submittedName>
</protein>
<reference evidence="1 2" key="1">
    <citation type="journal article" date="2011" name="J. Bacteriol.">
        <title>Draft genome sequence of Caloramator australicus strain RC3T, a thermoanaerobe from the Great Artesian Basin of Australia.</title>
        <authorList>
            <person name="Ogg C.D."/>
            <person name="Patel B.K.C."/>
        </authorList>
    </citation>
    <scope>NUCLEOTIDE SEQUENCE [LARGE SCALE GENOMIC DNA]</scope>
    <source>
        <strain evidence="1 2">RC3</strain>
    </source>
</reference>